<dbReference type="Pfam" id="PF22741">
    <property type="entry name" value="PTP-NADK"/>
    <property type="match status" value="1"/>
</dbReference>
<dbReference type="Gene3D" id="3.90.190.10">
    <property type="entry name" value="Protein tyrosine phosphatase superfamily"/>
    <property type="match status" value="1"/>
</dbReference>
<comment type="caution">
    <text evidence="3">The sequence shown here is derived from an EMBL/GenBank/DDBJ whole genome shotgun (WGS) entry which is preliminary data.</text>
</comment>
<protein>
    <submittedName>
        <fullName evidence="3">Tyrosine-protein phosphatase</fullName>
    </submittedName>
</protein>
<dbReference type="InterPro" id="IPR029021">
    <property type="entry name" value="Prot-tyrosine_phosphatase-like"/>
</dbReference>
<gene>
    <name evidence="3" type="ORF">VVD49_20665</name>
</gene>
<sequence length="238" mass="27113">MTPDSPPTASPNAADKAAPDRLRSPWQRFLAWLDMFFVDHGLFRAAYNNLHALPGGLYRASQPTPRQIRKYQQKYGIKTIINLRGADQTPRYALHEDTCRALGITLVNHKGILSRSAPEVDAVLATKEMFDNIEYPALIHCKSGADRAGFASALYRMFRLHDPVTKAEAELDWRYGHFKGSKTGILDFFFEEYQAFNEKQPTDFMTWLTQHYDRDALKSKFKAGGAADFVVDKVLHRE</sequence>
<organism evidence="3 4">
    <name type="scientific">Uliginosibacterium silvisoli</name>
    <dbReference type="NCBI Taxonomy" id="3114758"/>
    <lineage>
        <taxon>Bacteria</taxon>
        <taxon>Pseudomonadati</taxon>
        <taxon>Pseudomonadota</taxon>
        <taxon>Betaproteobacteria</taxon>
        <taxon>Rhodocyclales</taxon>
        <taxon>Zoogloeaceae</taxon>
        <taxon>Uliginosibacterium</taxon>
    </lineage>
</organism>
<dbReference type="SUPFAM" id="SSF52799">
    <property type="entry name" value="(Phosphotyrosine protein) phosphatases II"/>
    <property type="match status" value="1"/>
</dbReference>
<proteinExistence type="inferred from homology"/>
<accession>A0ABU6K957</accession>
<comment type="similarity">
    <text evidence="1">Belongs to the protein-tyrosine phosphatase family.</text>
</comment>
<dbReference type="RefSeq" id="WP_327601135.1">
    <property type="nucleotide sequence ID" value="NZ_JAYXHS010000005.1"/>
</dbReference>
<evidence type="ECO:0000313" key="3">
    <source>
        <dbReference type="EMBL" id="MEC5388159.1"/>
    </source>
</evidence>
<dbReference type="PANTHER" id="PTHR31126:SF72">
    <property type="entry name" value="DUAL SPECIFICITY PROTEIN PHOSPHATASE TPBA"/>
    <property type="match status" value="1"/>
</dbReference>
<keyword evidence="4" id="KW-1185">Reference proteome</keyword>
<dbReference type="InterPro" id="IPR055214">
    <property type="entry name" value="PTP-NADK"/>
</dbReference>
<dbReference type="EMBL" id="JAYXHS010000005">
    <property type="protein sequence ID" value="MEC5388159.1"/>
    <property type="molecule type" value="Genomic_DNA"/>
</dbReference>
<evidence type="ECO:0000256" key="1">
    <source>
        <dbReference type="ARBA" id="ARBA00009580"/>
    </source>
</evidence>
<reference evidence="3 4" key="1">
    <citation type="submission" date="2024-01" db="EMBL/GenBank/DDBJ databases">
        <title>Uliginosibacterium soil sp. nov.</title>
        <authorList>
            <person name="Lv Y."/>
        </authorList>
    </citation>
    <scope>NUCLEOTIDE SEQUENCE [LARGE SCALE GENOMIC DNA]</scope>
    <source>
        <strain evidence="3 4">H3</strain>
    </source>
</reference>
<name>A0ABU6K957_9RHOO</name>
<feature type="domain" description="DSP-PTPase phosphatase fused to NAD+ Kinase" evidence="2">
    <location>
        <begin position="57"/>
        <end position="164"/>
    </location>
</feature>
<evidence type="ECO:0000259" key="2">
    <source>
        <dbReference type="Pfam" id="PF22741"/>
    </source>
</evidence>
<dbReference type="PANTHER" id="PTHR31126">
    <property type="entry name" value="TYROSINE-PROTEIN PHOSPHATASE"/>
    <property type="match status" value="1"/>
</dbReference>
<evidence type="ECO:0000313" key="4">
    <source>
        <dbReference type="Proteomes" id="UP001331561"/>
    </source>
</evidence>
<dbReference type="Proteomes" id="UP001331561">
    <property type="component" value="Unassembled WGS sequence"/>
</dbReference>